<gene>
    <name evidence="1" type="ORF">LCGC14_1238320</name>
</gene>
<protein>
    <submittedName>
        <fullName evidence="1">Uncharacterized protein</fullName>
    </submittedName>
</protein>
<name>A0A0F9L6Q9_9ZZZZ</name>
<dbReference type="AlphaFoldDB" id="A0A0F9L6Q9"/>
<organism evidence="1">
    <name type="scientific">marine sediment metagenome</name>
    <dbReference type="NCBI Taxonomy" id="412755"/>
    <lineage>
        <taxon>unclassified sequences</taxon>
        <taxon>metagenomes</taxon>
        <taxon>ecological metagenomes</taxon>
    </lineage>
</organism>
<dbReference type="EMBL" id="LAZR01006668">
    <property type="protein sequence ID" value="KKM90469.1"/>
    <property type="molecule type" value="Genomic_DNA"/>
</dbReference>
<evidence type="ECO:0000313" key="1">
    <source>
        <dbReference type="EMBL" id="KKM90469.1"/>
    </source>
</evidence>
<reference evidence="1" key="1">
    <citation type="journal article" date="2015" name="Nature">
        <title>Complex archaea that bridge the gap between prokaryotes and eukaryotes.</title>
        <authorList>
            <person name="Spang A."/>
            <person name="Saw J.H."/>
            <person name="Jorgensen S.L."/>
            <person name="Zaremba-Niedzwiedzka K."/>
            <person name="Martijn J."/>
            <person name="Lind A.E."/>
            <person name="van Eijk R."/>
            <person name="Schleper C."/>
            <person name="Guy L."/>
            <person name="Ettema T.J."/>
        </authorList>
    </citation>
    <scope>NUCLEOTIDE SEQUENCE</scope>
</reference>
<sequence>MPPNDGTAKCTGTCERTLPLSHLKRCVFCSEYICTDIECSQEEGSEFYSCKVCPTEAEAQNEKD</sequence>
<comment type="caution">
    <text evidence="1">The sequence shown here is derived from an EMBL/GenBank/DDBJ whole genome shotgun (WGS) entry which is preliminary data.</text>
</comment>
<proteinExistence type="predicted"/>
<accession>A0A0F9L6Q9</accession>